<reference evidence="3 4" key="1">
    <citation type="submission" date="2014-11" db="EMBL/GenBank/DDBJ databases">
        <authorList>
            <person name="Zhu J."/>
            <person name="Qi W."/>
            <person name="Song R."/>
        </authorList>
    </citation>
    <scope>NUCLEOTIDE SEQUENCE [LARGE SCALE GENOMIC DNA]</scope>
</reference>
<feature type="chain" id="PRO_5005188223" description="Pseudouridine synthase RsuA/RluA-like domain-containing protein" evidence="1">
    <location>
        <begin position="19"/>
        <end position="518"/>
    </location>
</feature>
<dbReference type="PANTHER" id="PTHR21600">
    <property type="entry name" value="MITOCHONDRIAL RNA PSEUDOURIDINE SYNTHASE"/>
    <property type="match status" value="1"/>
</dbReference>
<dbReference type="InParanoid" id="A0A0G4EST6"/>
<feature type="domain" description="Pseudouridine synthase RsuA/RluA-like" evidence="2">
    <location>
        <begin position="207"/>
        <end position="277"/>
    </location>
</feature>
<keyword evidence="1" id="KW-0732">Signal</keyword>
<dbReference type="InterPro" id="IPR020103">
    <property type="entry name" value="PsdUridine_synth_cat_dom_sf"/>
</dbReference>
<sequence>MLALVCAVVLLAFGLFQAGSFRLISDPSLPYSKFNPAPAEGRRRKHAALTPFKGDERDFLHPFPPSSCRQQVMRNLTWTRSGYTSTLGHQWQDVYVIEMKLKDETHEGEYRLSDVIMEALPQVPDREGALWLIDLGCVYISENPPADNVPAATLRAQLKSHYRRNRIDGAISIKGNERFLIRVHLKPKRQRGVHVDWPSRVRHSCEHFVVLEKPFGLPCQPHVSNYRECLHGAAERGLQEDNLIALHRLDIATTGLVCVARRKKAARHFTRWMEHRSLNGKATHVEEQSADGSAADAERAIGEMRKVYRVLVRKPFDNGVIQHYMPPGPALNLNTQAPRLVSESPIDGWKDCKCVVLSCTDVTDQLTMSASDRSAPPPSDEWPAFAIDAEWDRTISQNEARMQQRLEGLLQDGASPYYELQVELITGRTHQLRAQFAAMGAPIVGDTMYAPMSGFFVHTLSEKDEQVAPTTTNGPMAAKRLMDTAAEPEIPIGLHAAVLELNGTRIEAGPPWWRGGLY</sequence>
<evidence type="ECO:0000259" key="2">
    <source>
        <dbReference type="Pfam" id="PF00849"/>
    </source>
</evidence>
<dbReference type="GO" id="GO:0003723">
    <property type="term" value="F:RNA binding"/>
    <property type="evidence" value="ECO:0007669"/>
    <property type="project" value="InterPro"/>
</dbReference>
<protein>
    <recommendedName>
        <fullName evidence="2">Pseudouridine synthase RsuA/RluA-like domain-containing protein</fullName>
    </recommendedName>
</protein>
<dbReference type="AlphaFoldDB" id="A0A0G4EST6"/>
<dbReference type="EMBL" id="CDMY01000308">
    <property type="protein sequence ID" value="CEM01712.1"/>
    <property type="molecule type" value="Genomic_DNA"/>
</dbReference>
<evidence type="ECO:0000313" key="3">
    <source>
        <dbReference type="EMBL" id="CEM01712.1"/>
    </source>
</evidence>
<evidence type="ECO:0000256" key="1">
    <source>
        <dbReference type="SAM" id="SignalP"/>
    </source>
</evidence>
<dbReference type="Gene3D" id="3.30.2350.10">
    <property type="entry name" value="Pseudouridine synthase"/>
    <property type="match status" value="1"/>
</dbReference>
<accession>A0A0G4EST6</accession>
<dbReference type="Pfam" id="PF00849">
    <property type="entry name" value="PseudoU_synth_2"/>
    <property type="match status" value="1"/>
</dbReference>
<dbReference type="SUPFAM" id="SSF55120">
    <property type="entry name" value="Pseudouridine synthase"/>
    <property type="match status" value="1"/>
</dbReference>
<dbReference type="Proteomes" id="UP000041254">
    <property type="component" value="Unassembled WGS sequence"/>
</dbReference>
<dbReference type="GO" id="GO:0009982">
    <property type="term" value="F:pseudouridine synthase activity"/>
    <property type="evidence" value="ECO:0007669"/>
    <property type="project" value="InterPro"/>
</dbReference>
<keyword evidence="4" id="KW-1185">Reference proteome</keyword>
<organism evidence="3 4">
    <name type="scientific">Vitrella brassicaformis (strain CCMP3155)</name>
    <dbReference type="NCBI Taxonomy" id="1169540"/>
    <lineage>
        <taxon>Eukaryota</taxon>
        <taxon>Sar</taxon>
        <taxon>Alveolata</taxon>
        <taxon>Colpodellida</taxon>
        <taxon>Vitrellaceae</taxon>
        <taxon>Vitrella</taxon>
    </lineage>
</organism>
<gene>
    <name evidence="3" type="ORF">Vbra_8157</name>
</gene>
<feature type="signal peptide" evidence="1">
    <location>
        <begin position="1"/>
        <end position="18"/>
    </location>
</feature>
<evidence type="ECO:0000313" key="4">
    <source>
        <dbReference type="Proteomes" id="UP000041254"/>
    </source>
</evidence>
<proteinExistence type="predicted"/>
<dbReference type="InterPro" id="IPR050188">
    <property type="entry name" value="RluA_PseudoU_synthase"/>
</dbReference>
<dbReference type="GO" id="GO:0000455">
    <property type="term" value="P:enzyme-directed rRNA pseudouridine synthesis"/>
    <property type="evidence" value="ECO:0007669"/>
    <property type="project" value="TreeGrafter"/>
</dbReference>
<name>A0A0G4EST6_VITBC</name>
<dbReference type="PANTHER" id="PTHR21600:SF52">
    <property type="entry name" value="PSEUDOURIDINE SYNTHASE RSUA_RLUA-LIKE DOMAIN-CONTAINING PROTEIN"/>
    <property type="match status" value="1"/>
</dbReference>
<dbReference type="InterPro" id="IPR006145">
    <property type="entry name" value="PsdUridine_synth_RsuA/RluA"/>
</dbReference>
<dbReference type="VEuPathDB" id="CryptoDB:Vbra_8157"/>
<dbReference type="STRING" id="1169540.A0A0G4EST6"/>
<dbReference type="OrthoDB" id="447709at2759"/>